<dbReference type="Proteomes" id="UP000433359">
    <property type="component" value="Unassembled WGS sequence"/>
</dbReference>
<accession>A0A6N7YIX1</accession>
<evidence type="ECO:0000259" key="2">
    <source>
        <dbReference type="PROSITE" id="PS50943"/>
    </source>
</evidence>
<dbReference type="RefSeq" id="WP_154581015.1">
    <property type="nucleotide sequence ID" value="NZ_VULP01000014.1"/>
</dbReference>
<reference evidence="3 4" key="1">
    <citation type="submission" date="2019-08" db="EMBL/GenBank/DDBJ databases">
        <title>In-depth cultivation of the pig gut microbiome towards novel bacterial diversity and tailored functional studies.</title>
        <authorList>
            <person name="Wylensek D."/>
            <person name="Hitch T.C.A."/>
            <person name="Clavel T."/>
        </authorList>
    </citation>
    <scope>NUCLEOTIDE SEQUENCE [LARGE SCALE GENOMIC DNA]</scope>
    <source>
        <strain evidence="3 4">BSM-383-APC-4H</strain>
    </source>
</reference>
<protein>
    <submittedName>
        <fullName evidence="3">Helix-turn-helix transcriptional regulator</fullName>
    </submittedName>
</protein>
<dbReference type="GO" id="GO:0005829">
    <property type="term" value="C:cytosol"/>
    <property type="evidence" value="ECO:0007669"/>
    <property type="project" value="TreeGrafter"/>
</dbReference>
<organism evidence="3 4">
    <name type="scientific">Anaerobutyricum soehngenii</name>
    <dbReference type="NCBI Taxonomy" id="105843"/>
    <lineage>
        <taxon>Bacteria</taxon>
        <taxon>Bacillati</taxon>
        <taxon>Bacillota</taxon>
        <taxon>Clostridia</taxon>
        <taxon>Lachnospirales</taxon>
        <taxon>Lachnospiraceae</taxon>
        <taxon>Anaerobutyricum</taxon>
    </lineage>
</organism>
<dbReference type="InterPro" id="IPR050807">
    <property type="entry name" value="TransReg_Diox_bact_type"/>
</dbReference>
<proteinExistence type="predicted"/>
<keyword evidence="1" id="KW-0238">DNA-binding</keyword>
<dbReference type="InterPro" id="IPR001387">
    <property type="entry name" value="Cro/C1-type_HTH"/>
</dbReference>
<dbReference type="PANTHER" id="PTHR46797">
    <property type="entry name" value="HTH-TYPE TRANSCRIPTIONAL REGULATOR"/>
    <property type="match status" value="1"/>
</dbReference>
<dbReference type="SMART" id="SM00530">
    <property type="entry name" value="HTH_XRE"/>
    <property type="match status" value="1"/>
</dbReference>
<dbReference type="PROSITE" id="PS50943">
    <property type="entry name" value="HTH_CROC1"/>
    <property type="match status" value="1"/>
</dbReference>
<dbReference type="SUPFAM" id="SSF47413">
    <property type="entry name" value="lambda repressor-like DNA-binding domains"/>
    <property type="match status" value="1"/>
</dbReference>
<dbReference type="CDD" id="cd00093">
    <property type="entry name" value="HTH_XRE"/>
    <property type="match status" value="1"/>
</dbReference>
<name>A0A6N7YIX1_9FIRM</name>
<gene>
    <name evidence="3" type="ORF">FYJ25_08265</name>
</gene>
<evidence type="ECO:0000313" key="3">
    <source>
        <dbReference type="EMBL" id="MSU82340.1"/>
    </source>
</evidence>
<evidence type="ECO:0000313" key="4">
    <source>
        <dbReference type="Proteomes" id="UP000433359"/>
    </source>
</evidence>
<dbReference type="AlphaFoldDB" id="A0A6N7YIX1"/>
<comment type="caution">
    <text evidence="3">The sequence shown here is derived from an EMBL/GenBank/DDBJ whole genome shotgun (WGS) entry which is preliminary data.</text>
</comment>
<dbReference type="GO" id="GO:0003700">
    <property type="term" value="F:DNA-binding transcription factor activity"/>
    <property type="evidence" value="ECO:0007669"/>
    <property type="project" value="TreeGrafter"/>
</dbReference>
<dbReference type="InterPro" id="IPR010982">
    <property type="entry name" value="Lambda_DNA-bd_dom_sf"/>
</dbReference>
<dbReference type="PANTHER" id="PTHR46797:SF1">
    <property type="entry name" value="METHYLPHOSPHONATE SYNTHASE"/>
    <property type="match status" value="1"/>
</dbReference>
<dbReference type="EMBL" id="VULP01000014">
    <property type="protein sequence ID" value="MSU82340.1"/>
    <property type="molecule type" value="Genomic_DNA"/>
</dbReference>
<dbReference type="Gene3D" id="1.10.260.40">
    <property type="entry name" value="lambda repressor-like DNA-binding domains"/>
    <property type="match status" value="1"/>
</dbReference>
<dbReference type="Pfam" id="PF01381">
    <property type="entry name" value="HTH_3"/>
    <property type="match status" value="1"/>
</dbReference>
<sequence>MKVLLWEMRTKKNCTLMQLAKKTGIGKSTLNNIENGKTSPTLFQLETIAIALDCHISDLYESDYK</sequence>
<dbReference type="GO" id="GO:0003677">
    <property type="term" value="F:DNA binding"/>
    <property type="evidence" value="ECO:0007669"/>
    <property type="project" value="UniProtKB-KW"/>
</dbReference>
<feature type="domain" description="HTH cro/C1-type" evidence="2">
    <location>
        <begin position="5"/>
        <end position="59"/>
    </location>
</feature>
<evidence type="ECO:0000256" key="1">
    <source>
        <dbReference type="ARBA" id="ARBA00023125"/>
    </source>
</evidence>